<keyword evidence="9" id="KW-1185">Reference proteome</keyword>
<feature type="binding site" evidence="6">
    <location>
        <position position="255"/>
    </location>
    <ligand>
        <name>S-adenosyl-L-methionine</name>
        <dbReference type="ChEBI" id="CHEBI:59789"/>
    </ligand>
</feature>
<dbReference type="GO" id="GO:0001510">
    <property type="term" value="P:RNA methylation"/>
    <property type="evidence" value="ECO:0007669"/>
    <property type="project" value="InterPro"/>
</dbReference>
<protein>
    <submittedName>
        <fullName evidence="8">Methyltransferase domain-containing protein</fullName>
    </submittedName>
</protein>
<proteinExistence type="inferred from homology"/>
<dbReference type="EMBL" id="WUPT01000002">
    <property type="protein sequence ID" value="MXQ08574.1"/>
    <property type="molecule type" value="Genomic_DNA"/>
</dbReference>
<dbReference type="InterPro" id="IPR049560">
    <property type="entry name" value="MeTrfase_RsmB-F_NOP2_cat"/>
</dbReference>
<organism evidence="8 9">
    <name type="scientific">Kangsaoukella pontilimi</name>
    <dbReference type="NCBI Taxonomy" id="2691042"/>
    <lineage>
        <taxon>Bacteria</taxon>
        <taxon>Pseudomonadati</taxon>
        <taxon>Pseudomonadota</taxon>
        <taxon>Alphaproteobacteria</taxon>
        <taxon>Rhodobacterales</taxon>
        <taxon>Paracoccaceae</taxon>
        <taxon>Kangsaoukella</taxon>
    </lineage>
</organism>
<feature type="domain" description="SAM-dependent MTase RsmB/NOP-type" evidence="7">
    <location>
        <begin position="126"/>
        <end position="415"/>
    </location>
</feature>
<gene>
    <name evidence="8" type="ORF">GQ651_12020</name>
</gene>
<dbReference type="Pfam" id="PF01189">
    <property type="entry name" value="Methyltr_RsmB-F"/>
    <property type="match status" value="1"/>
</dbReference>
<evidence type="ECO:0000256" key="2">
    <source>
        <dbReference type="ARBA" id="ARBA00022603"/>
    </source>
</evidence>
<dbReference type="SUPFAM" id="SSF53335">
    <property type="entry name" value="S-adenosyl-L-methionine-dependent methyltransferases"/>
    <property type="match status" value="1"/>
</dbReference>
<feature type="binding site" evidence="6">
    <location>
        <position position="281"/>
    </location>
    <ligand>
        <name>S-adenosyl-L-methionine</name>
        <dbReference type="ChEBI" id="CHEBI:59789"/>
    </ligand>
</feature>
<reference evidence="8 9" key="2">
    <citation type="submission" date="2020-03" db="EMBL/GenBank/DDBJ databases">
        <title>Kangsaoukella pontilimi gen. nov., sp. nov., a new member of the family Rhodobacteraceae isolated from a tidal mudflat.</title>
        <authorList>
            <person name="Kim I.S."/>
        </authorList>
    </citation>
    <scope>NUCLEOTIDE SEQUENCE [LARGE SCALE GENOMIC DNA]</scope>
    <source>
        <strain evidence="8 9">GH1-50</strain>
    </source>
</reference>
<evidence type="ECO:0000256" key="6">
    <source>
        <dbReference type="PROSITE-ProRule" id="PRU01023"/>
    </source>
</evidence>
<dbReference type="GO" id="GO:0006355">
    <property type="term" value="P:regulation of DNA-templated transcription"/>
    <property type="evidence" value="ECO:0007669"/>
    <property type="project" value="InterPro"/>
</dbReference>
<feature type="binding site" evidence="6">
    <location>
        <begin position="234"/>
        <end position="240"/>
    </location>
    <ligand>
        <name>S-adenosyl-L-methionine</name>
        <dbReference type="ChEBI" id="CHEBI:59789"/>
    </ligand>
</feature>
<dbReference type="InterPro" id="IPR035926">
    <property type="entry name" value="NusB-like_sf"/>
</dbReference>
<dbReference type="AlphaFoldDB" id="A0A7C9MXS0"/>
<keyword evidence="4 6" id="KW-0949">S-adenosyl-L-methionine</keyword>
<dbReference type="InterPro" id="IPR001678">
    <property type="entry name" value="MeTrfase_RsmB-F_NOP2_dom"/>
</dbReference>
<keyword evidence="3 6" id="KW-0808">Transferase</keyword>
<dbReference type="SUPFAM" id="SSF48013">
    <property type="entry name" value="NusB-like"/>
    <property type="match status" value="1"/>
</dbReference>
<dbReference type="InterPro" id="IPR023267">
    <property type="entry name" value="RCMT"/>
</dbReference>
<name>A0A7C9MXS0_9RHOB</name>
<dbReference type="InterPro" id="IPR018314">
    <property type="entry name" value="RsmB/NOL1/NOP2-like_CS"/>
</dbReference>
<dbReference type="PANTHER" id="PTHR22807:SF61">
    <property type="entry name" value="NOL1_NOP2_SUN FAMILY PROTEIN _ ANTITERMINATION NUSB DOMAIN-CONTAINING PROTEIN"/>
    <property type="match status" value="1"/>
</dbReference>
<evidence type="ECO:0000313" key="9">
    <source>
        <dbReference type="Proteomes" id="UP000480350"/>
    </source>
</evidence>
<sequence>MGEGGLMTRRRAVELMTAVTEGGRLMAEVTGGLLAELSPAERARAQRLATEALRWAQRSDRVLGPYLRNRPEDPILNILRLAVFELFEAGEAPHGVVNDAVSLAKGPKSGLVNAVLRNVLRAHLDWTALPVPSVPKWLRKRLVAAWGKEAVAAMEAVFAAQTPLDLTVKEDAEGWAKRLDGELLPTGSVRLAKAGQVSALEGFDGGAWWVQDAAAAIPARVLDPQPGERVLDLCAAPGGKTMQMAGAGATVTALDISPARMERLAENLARTGLSAECVTADVFEWSPPAPFDAILLDAPCSATGTLRRHPDLGYAKSDEGIAGLVALQDRMIDRALGWLKPGGRLVYCTCSLLPEEGEERAAAMASRHPDLVFVTPDASGLDPAWRIPLGLRIRPDHWAGRGGIDGFFVTMVQKPA</sequence>
<dbReference type="GO" id="GO:0003723">
    <property type="term" value="F:RNA binding"/>
    <property type="evidence" value="ECO:0007669"/>
    <property type="project" value="UniProtKB-UniRule"/>
</dbReference>
<dbReference type="PANTHER" id="PTHR22807">
    <property type="entry name" value="NOP2 YEAST -RELATED NOL1/NOP2/FMU SUN DOMAIN-CONTAINING"/>
    <property type="match status" value="1"/>
</dbReference>
<dbReference type="Gene3D" id="1.10.940.10">
    <property type="entry name" value="NusB-like"/>
    <property type="match status" value="1"/>
</dbReference>
<evidence type="ECO:0000259" key="7">
    <source>
        <dbReference type="PROSITE" id="PS51686"/>
    </source>
</evidence>
<dbReference type="InterPro" id="IPR029063">
    <property type="entry name" value="SAM-dependent_MTases_sf"/>
</dbReference>
<keyword evidence="2 6" id="KW-0489">Methyltransferase</keyword>
<comment type="caution">
    <text evidence="8">The sequence shown here is derived from an EMBL/GenBank/DDBJ whole genome shotgun (WGS) entry which is preliminary data.</text>
</comment>
<feature type="active site" description="Nucleophile" evidence="6">
    <location>
        <position position="350"/>
    </location>
</feature>
<dbReference type="RefSeq" id="WP_160764487.1">
    <property type="nucleotide sequence ID" value="NZ_WUPT01000002.1"/>
</dbReference>
<evidence type="ECO:0000256" key="3">
    <source>
        <dbReference type="ARBA" id="ARBA00022679"/>
    </source>
</evidence>
<comment type="similarity">
    <text evidence="1 6">Belongs to the class I-like SAM-binding methyltransferase superfamily. RsmB/NOP family.</text>
</comment>
<evidence type="ECO:0000256" key="4">
    <source>
        <dbReference type="ARBA" id="ARBA00022691"/>
    </source>
</evidence>
<feature type="binding site" evidence="6">
    <location>
        <position position="297"/>
    </location>
    <ligand>
        <name>S-adenosyl-L-methionine</name>
        <dbReference type="ChEBI" id="CHEBI:59789"/>
    </ligand>
</feature>
<dbReference type="GO" id="GO:0008173">
    <property type="term" value="F:RNA methyltransferase activity"/>
    <property type="evidence" value="ECO:0007669"/>
    <property type="project" value="InterPro"/>
</dbReference>
<keyword evidence="5 6" id="KW-0694">RNA-binding</keyword>
<dbReference type="Proteomes" id="UP000480350">
    <property type="component" value="Unassembled WGS sequence"/>
</dbReference>
<dbReference type="CDD" id="cd02440">
    <property type="entry name" value="AdoMet_MTases"/>
    <property type="match status" value="1"/>
</dbReference>
<dbReference type="Pfam" id="PF01029">
    <property type="entry name" value="NusB"/>
    <property type="match status" value="1"/>
</dbReference>
<accession>A0A7C9MXS0</accession>
<dbReference type="InterPro" id="IPR006027">
    <property type="entry name" value="NusB_RsmB_TIM44"/>
</dbReference>
<dbReference type="PRINTS" id="PR02008">
    <property type="entry name" value="RCMTFAMILY"/>
</dbReference>
<dbReference type="Gene3D" id="3.40.50.150">
    <property type="entry name" value="Vaccinia Virus protein VP39"/>
    <property type="match status" value="1"/>
</dbReference>
<evidence type="ECO:0000256" key="5">
    <source>
        <dbReference type="ARBA" id="ARBA00022884"/>
    </source>
</evidence>
<evidence type="ECO:0000313" key="8">
    <source>
        <dbReference type="EMBL" id="MXQ08574.1"/>
    </source>
</evidence>
<evidence type="ECO:0000256" key="1">
    <source>
        <dbReference type="ARBA" id="ARBA00007494"/>
    </source>
</evidence>
<dbReference type="PROSITE" id="PS01153">
    <property type="entry name" value="NOL1_NOP2_SUN"/>
    <property type="match status" value="1"/>
</dbReference>
<dbReference type="PROSITE" id="PS51686">
    <property type="entry name" value="SAM_MT_RSMB_NOP"/>
    <property type="match status" value="1"/>
</dbReference>
<reference evidence="8 9" key="1">
    <citation type="submission" date="2019-12" db="EMBL/GenBank/DDBJ databases">
        <authorList>
            <person name="Lee S.D."/>
        </authorList>
    </citation>
    <scope>NUCLEOTIDE SEQUENCE [LARGE SCALE GENOMIC DNA]</scope>
    <source>
        <strain evidence="8 9">GH1-50</strain>
    </source>
</reference>